<dbReference type="EC" id="4.6.1.1" evidence="2"/>
<evidence type="ECO:0000313" key="2">
    <source>
        <dbReference type="EMBL" id="ODJ87445.1"/>
    </source>
</evidence>
<keyword evidence="2" id="KW-0456">Lyase</keyword>
<dbReference type="InterPro" id="IPR024685">
    <property type="entry name" value="Adenylate_cyclase_1_N"/>
</dbReference>
<dbReference type="GO" id="GO:0004016">
    <property type="term" value="F:adenylate cyclase activity"/>
    <property type="evidence" value="ECO:0007669"/>
    <property type="project" value="UniProtKB-EC"/>
</dbReference>
<dbReference type="PANTHER" id="PTHR38760">
    <property type="entry name" value="ADENYLATE CYCLASE"/>
    <property type="match status" value="1"/>
</dbReference>
<evidence type="ECO:0000259" key="1">
    <source>
        <dbReference type="Pfam" id="PF12633"/>
    </source>
</evidence>
<dbReference type="Pfam" id="PF12633">
    <property type="entry name" value="Adenyl_cycl_N"/>
    <property type="match status" value="1"/>
</dbReference>
<protein>
    <submittedName>
        <fullName evidence="2">Adenylate cyclase</fullName>
        <ecNumber evidence="2">4.6.1.1</ecNumber>
    </submittedName>
</protein>
<evidence type="ECO:0000313" key="3">
    <source>
        <dbReference type="Proteomes" id="UP000094769"/>
    </source>
</evidence>
<dbReference type="PANTHER" id="PTHR38760:SF1">
    <property type="entry name" value="ADENYLATE CYCLASE"/>
    <property type="match status" value="1"/>
</dbReference>
<accession>A0A7Z1AEX4</accession>
<name>A0A7Z1AEX4_9GAMM</name>
<gene>
    <name evidence="2" type="primary">cyaA_4</name>
    <name evidence="2" type="ORF">CODIS_24200</name>
</gene>
<proteinExistence type="predicted"/>
<organism evidence="2 3">
    <name type="scientific">Candidatus Thiodiazotropha endolucinida</name>
    <dbReference type="NCBI Taxonomy" id="1655433"/>
    <lineage>
        <taxon>Bacteria</taxon>
        <taxon>Pseudomonadati</taxon>
        <taxon>Pseudomonadota</taxon>
        <taxon>Gammaproteobacteria</taxon>
        <taxon>Chromatiales</taxon>
        <taxon>Sedimenticolaceae</taxon>
        <taxon>Candidatus Thiodiazotropha</taxon>
    </lineage>
</organism>
<dbReference type="PIRSF" id="PIRSF001444">
    <property type="entry name" value="Adenylate_cycl"/>
    <property type="match status" value="1"/>
</dbReference>
<reference evidence="2 3" key="1">
    <citation type="submission" date="2016-06" db="EMBL/GenBank/DDBJ databases">
        <title>Genome sequence of endosymbiont of Candidatus Endolucinida thiodiazotropha.</title>
        <authorList>
            <person name="Poehlein A."/>
            <person name="Koenig S."/>
            <person name="Heiden S.E."/>
            <person name="Thuermer A."/>
            <person name="Voget S."/>
            <person name="Daniel R."/>
            <person name="Markert S."/>
            <person name="Gros O."/>
            <person name="Schweder T."/>
        </authorList>
    </citation>
    <scope>NUCLEOTIDE SEQUENCE [LARGE SCALE GENOMIC DNA]</scope>
    <source>
        <strain evidence="2 3">COS</strain>
    </source>
</reference>
<dbReference type="Proteomes" id="UP000094769">
    <property type="component" value="Unassembled WGS sequence"/>
</dbReference>
<keyword evidence="3" id="KW-1185">Reference proteome</keyword>
<feature type="domain" description="Adenylate cyclase class-I N-terminal" evidence="1">
    <location>
        <begin position="18"/>
        <end position="212"/>
    </location>
</feature>
<dbReference type="GO" id="GO:0006171">
    <property type="term" value="P:cAMP biosynthetic process"/>
    <property type="evidence" value="ECO:0007669"/>
    <property type="project" value="InterPro"/>
</dbReference>
<dbReference type="RefSeq" id="WP_069125025.1">
    <property type="nucleotide sequence ID" value="NZ_MARB01000012.1"/>
</dbReference>
<sequence>MPESQRISFDEGISRKELNAVRQRFMRLHRERLRRILVELRKSQQEFMHLLPLLLHINHPMLPGFVSSETPTGISDYSPSRKALEAANKLSRSFEFKKRAQRVYHIHGLYLMGSTGTIGQSSGSDFDLWLCFDPALNEKQRQQLQQKAAQIEKSAAELDLELHIFLIDPTRFRQGEKSKLSHESTGTTQHNLLLEEFYRSAVLLAGRYPLWWLVPPDKEDDYQAFADYLLTNRFVKAAEIFDLGGLDHVQAGEFFGAALWQLYKGIDSPYKSILKIFLMEAYSRHYPSPPWLAQQAKRAIYDGEKDIDKLDSYILLYQQVEAYLKQNKDLDRLELARRCFYFKVGERLSRSRNSDNWRLRSMLTLTRQWGWGQTQLQMMDTRSDWKIDRVIKERNALVGVLTRSYRLLTDFARKYAQESHIDPHELNLLGRKLYTALDHRPGKIDHINPGISKNLTEENLSLHYRPTRDGEPAWMLYRGKLEAGEAIEHRPIKISNNLIEILLWSHVNQVWGNGTLITYDAGESALPRDELLSLQKSVSRLFPQYMPPSAGMATLAKPASIVLSALFINIGVDPMEHLTREGMQLTSERHDPLSFASSRTNLVMNLEKIHQTSWGELQVSRHEGAEGLMDVLCYILNLQPERDLPRSLIRAYSYSGVRGGQIALRVTELFNHVIHRFSGDEFGNGRYVFRMGRAFFIVQKKAESGFIWQSLESFESLIDELELPQQTYRALEFDPEILVNSPFPVLYKLNKPDVIQLFFRIQKKHAEIYILDEQGALFQQTIAVDSPRFLMRQQRRFLNSLQQLRNLVLDTPSDLLLEPEFHQLSIDRDGLYYTEQRRVPLVDGDDYLELTMIGDSSMTRREPVSLICGDKEFTRLEYGADLYAATFEYIHGIRDSDERYPIYLTSIRLSGMKPIQTLSTVDLLNMKKHVEERLNSQQE</sequence>
<dbReference type="InterPro" id="IPR000274">
    <property type="entry name" value="Adenylate_cyclase_1"/>
</dbReference>
<dbReference type="OrthoDB" id="5571448at2"/>
<dbReference type="AlphaFoldDB" id="A0A7Z1AEX4"/>
<dbReference type="EMBL" id="MARB01000012">
    <property type="protein sequence ID" value="ODJ87445.1"/>
    <property type="molecule type" value="Genomic_DNA"/>
</dbReference>
<comment type="caution">
    <text evidence="2">The sequence shown here is derived from an EMBL/GenBank/DDBJ whole genome shotgun (WGS) entry which is preliminary data.</text>
</comment>
<dbReference type="Pfam" id="PF01295">
    <property type="entry name" value="Adenylate_cycl"/>
    <property type="match status" value="1"/>
</dbReference>